<gene>
    <name evidence="1" type="ORF">IAB06_01070</name>
</gene>
<dbReference type="EMBL" id="DVNI01000016">
    <property type="protein sequence ID" value="HIU63617.1"/>
    <property type="molecule type" value="Genomic_DNA"/>
</dbReference>
<accession>A0A9D1MNP7</accession>
<dbReference type="InterPro" id="IPR025503">
    <property type="entry name" value="DUF4391"/>
</dbReference>
<reference evidence="1" key="2">
    <citation type="journal article" date="2021" name="PeerJ">
        <title>Extensive microbial diversity within the chicken gut microbiome revealed by metagenomics and culture.</title>
        <authorList>
            <person name="Gilroy R."/>
            <person name="Ravi A."/>
            <person name="Getino M."/>
            <person name="Pursley I."/>
            <person name="Horton D.L."/>
            <person name="Alikhan N.F."/>
            <person name="Baker D."/>
            <person name="Gharbi K."/>
            <person name="Hall N."/>
            <person name="Watson M."/>
            <person name="Adriaenssens E.M."/>
            <person name="Foster-Nyarko E."/>
            <person name="Jarju S."/>
            <person name="Secka A."/>
            <person name="Antonio M."/>
            <person name="Oren A."/>
            <person name="Chaudhuri R.R."/>
            <person name="La Ragione R."/>
            <person name="Hildebrand F."/>
            <person name="Pallen M.J."/>
        </authorList>
    </citation>
    <scope>NUCLEOTIDE SEQUENCE</scope>
    <source>
        <strain evidence="1">CHK160-1198</strain>
    </source>
</reference>
<evidence type="ECO:0000313" key="2">
    <source>
        <dbReference type="Proteomes" id="UP000824099"/>
    </source>
</evidence>
<reference evidence="1" key="1">
    <citation type="submission" date="2020-10" db="EMBL/GenBank/DDBJ databases">
        <authorList>
            <person name="Gilroy R."/>
        </authorList>
    </citation>
    <scope>NUCLEOTIDE SEQUENCE</scope>
    <source>
        <strain evidence="1">CHK160-1198</strain>
    </source>
</reference>
<organism evidence="1 2">
    <name type="scientific">Candidatus Avacidaminococcus intestinavium</name>
    <dbReference type="NCBI Taxonomy" id="2840684"/>
    <lineage>
        <taxon>Bacteria</taxon>
        <taxon>Bacillati</taxon>
        <taxon>Bacillota</taxon>
        <taxon>Negativicutes</taxon>
        <taxon>Acidaminococcales</taxon>
        <taxon>Acidaminococcaceae</taxon>
        <taxon>Acidaminococcaceae incertae sedis</taxon>
        <taxon>Candidatus Avacidaminococcus</taxon>
    </lineage>
</organism>
<dbReference type="Proteomes" id="UP000824099">
    <property type="component" value="Unassembled WGS sequence"/>
</dbReference>
<dbReference type="Pfam" id="PF14335">
    <property type="entry name" value="DUF4391"/>
    <property type="match status" value="1"/>
</dbReference>
<comment type="caution">
    <text evidence="1">The sequence shown here is derived from an EMBL/GenBank/DDBJ whole genome shotgun (WGS) entry which is preliminary data.</text>
</comment>
<proteinExistence type="predicted"/>
<protein>
    <submittedName>
        <fullName evidence="1">DUF4391 domain-containing protein</fullName>
    </submittedName>
</protein>
<dbReference type="AlphaFoldDB" id="A0A9D1MNP7"/>
<evidence type="ECO:0000313" key="1">
    <source>
        <dbReference type="EMBL" id="HIU63617.1"/>
    </source>
</evidence>
<sequence>MLGLPKATELHKQLPKKAFYAKFQMNTAAKERIDADISKIAIVNEISPAKVHIAEGEKVKTFFVAQVTLKKKDFDERTIATIAKLIPQNMLLVLECKEEAKLALYHIKLMQTPWQPKESFSVELKGATLDAVWENIIIQVCGVQIESGNTLDEQLKVDDKRQMLEKEITRLDKLARKEKEPKKKFELAQQINKIKKELEGV</sequence>
<name>A0A9D1MNP7_9FIRM</name>